<feature type="compositionally biased region" description="Polar residues" evidence="1">
    <location>
        <begin position="503"/>
        <end position="532"/>
    </location>
</feature>
<sequence length="809" mass="94689">MKKNYNIHDLVAIYNWNHSDSEASSKQKALQEYLDLQIINRQVNLISFFFSDHNKDFTNVSLTSLISAVRKPPVKFISKFSSHILNRVSDWLLTFITKPETAANAVSVYFTTKDDPDFLLFSASTFPSIYHNFVTYELQSAGYKFIMRFLQYHTKSFTSKFIKTFIQSNHYFFNSLWSIFDEKVKYNDSSSNAFYAFLNALSVATNSLTTFQHDALLNFYKKDKHGFAHSIIKRLFIDKYLEAHSDVLPKAEDHPIVKILTFAASNIQSSHFIHIIKTLFNSKYQKFVPRHCESTFDNQTSIIFSLHELVVLQKIVQNNRETFNYPQNEPESLQIPAENTPNFESVFININLRPYFGSEAESDIFAFDSSYMFDDLKTLPIQDSQSNRVQWDRLQTVARTYSTTELSIFLHPQQVPEARQYIEKIPFNDQQLSNYLTTRFKNSMIEDLKLFDSFISKKSIWSIYNEALNAASNDLIIAISNFTKRLSDMRTNGTNTLTRIQKSNSHYFSQKNRSSTISHQQDPYSISVTMPTPLQDDLLGYIDSKTKGNDQDSQKKSSDSNEETSNPAPGSHHKSERHNIRSHKRRKHRKHNDSSSSQKQRRKTVEMDKNQSNQNLKHNLLDLLSIIRNNDTKLWIYLRNLDDYESTDQTVTDLSNTYHELMNGLRLQMIIEKEYHQIYKMSFLEKCSRKIDGLLNFKRGTALIHLFQITLDLNDICIYCFNGIPTNVFNQKSSKYFTICLLLTHNDGFYESFLWFQKMCFNFPDFKSLIPQKMQLIVAFYEALFWQFLKDLEGSLFEKTKDCCQYLYK</sequence>
<name>A0ABR2JD68_9EUKA</name>
<reference evidence="2 3" key="1">
    <citation type="submission" date="2024-04" db="EMBL/GenBank/DDBJ databases">
        <title>Tritrichomonas musculus Genome.</title>
        <authorList>
            <person name="Alves-Ferreira E."/>
            <person name="Grigg M."/>
            <person name="Lorenzi H."/>
            <person name="Galac M."/>
        </authorList>
    </citation>
    <scope>NUCLEOTIDE SEQUENCE [LARGE SCALE GENOMIC DNA]</scope>
    <source>
        <strain evidence="2 3">EAF2021</strain>
    </source>
</reference>
<evidence type="ECO:0000256" key="1">
    <source>
        <dbReference type="SAM" id="MobiDB-lite"/>
    </source>
</evidence>
<keyword evidence="3" id="KW-1185">Reference proteome</keyword>
<feature type="compositionally biased region" description="Basic residues" evidence="1">
    <location>
        <begin position="571"/>
        <end position="591"/>
    </location>
</feature>
<comment type="caution">
    <text evidence="2">The sequence shown here is derived from an EMBL/GenBank/DDBJ whole genome shotgun (WGS) entry which is preliminary data.</text>
</comment>
<evidence type="ECO:0000313" key="3">
    <source>
        <dbReference type="Proteomes" id="UP001470230"/>
    </source>
</evidence>
<dbReference type="Proteomes" id="UP001470230">
    <property type="component" value="Unassembled WGS sequence"/>
</dbReference>
<feature type="region of interest" description="Disordered" evidence="1">
    <location>
        <begin position="503"/>
        <end position="613"/>
    </location>
</feature>
<gene>
    <name evidence="2" type="ORF">M9Y10_005598</name>
</gene>
<accession>A0ABR2JD68</accession>
<protein>
    <submittedName>
        <fullName evidence="2">Uncharacterized protein</fullName>
    </submittedName>
</protein>
<organism evidence="2 3">
    <name type="scientific">Tritrichomonas musculus</name>
    <dbReference type="NCBI Taxonomy" id="1915356"/>
    <lineage>
        <taxon>Eukaryota</taxon>
        <taxon>Metamonada</taxon>
        <taxon>Parabasalia</taxon>
        <taxon>Tritrichomonadida</taxon>
        <taxon>Tritrichomonadidae</taxon>
        <taxon>Tritrichomonas</taxon>
    </lineage>
</organism>
<dbReference type="EMBL" id="JAPFFF010000012">
    <property type="protein sequence ID" value="KAK8875433.1"/>
    <property type="molecule type" value="Genomic_DNA"/>
</dbReference>
<feature type="compositionally biased region" description="Basic and acidic residues" evidence="1">
    <location>
        <begin position="544"/>
        <end position="559"/>
    </location>
</feature>
<evidence type="ECO:0000313" key="2">
    <source>
        <dbReference type="EMBL" id="KAK8875433.1"/>
    </source>
</evidence>
<proteinExistence type="predicted"/>